<dbReference type="GO" id="GO:0003677">
    <property type="term" value="F:DNA binding"/>
    <property type="evidence" value="ECO:0007669"/>
    <property type="project" value="UniProtKB-KW"/>
</dbReference>
<dbReference type="Gene3D" id="3.40.50.300">
    <property type="entry name" value="P-loop containing nucleotide triphosphate hydrolases"/>
    <property type="match status" value="2"/>
</dbReference>
<keyword evidence="11" id="KW-1185">Reference proteome</keyword>
<evidence type="ECO:0000256" key="5">
    <source>
        <dbReference type="ARBA" id="ARBA00023235"/>
    </source>
</evidence>
<dbReference type="GO" id="GO:0043138">
    <property type="term" value="F:3'-5' DNA helicase activity"/>
    <property type="evidence" value="ECO:0007669"/>
    <property type="project" value="UniProtKB-EC"/>
</dbReference>
<evidence type="ECO:0000256" key="6">
    <source>
        <dbReference type="ARBA" id="ARBA00034617"/>
    </source>
</evidence>
<dbReference type="InterPro" id="IPR001650">
    <property type="entry name" value="Helicase_C-like"/>
</dbReference>
<evidence type="ECO:0000259" key="8">
    <source>
        <dbReference type="PROSITE" id="PS51192"/>
    </source>
</evidence>
<keyword evidence="10" id="KW-0378">Hydrolase</keyword>
<dbReference type="GO" id="GO:0030894">
    <property type="term" value="C:replisome"/>
    <property type="evidence" value="ECO:0007669"/>
    <property type="project" value="TreeGrafter"/>
</dbReference>
<dbReference type="AlphaFoldDB" id="A0A501W4A0"/>
<keyword evidence="5" id="KW-0413">Isomerase</keyword>
<dbReference type="Proteomes" id="UP000316727">
    <property type="component" value="Unassembled WGS sequence"/>
</dbReference>
<dbReference type="RefSeq" id="WP_140621914.1">
    <property type="nucleotide sequence ID" value="NZ_VFRQ01000006.1"/>
</dbReference>
<dbReference type="InterPro" id="IPR014001">
    <property type="entry name" value="Helicase_ATP-bd"/>
</dbReference>
<dbReference type="InterPro" id="IPR027417">
    <property type="entry name" value="P-loop_NTPase"/>
</dbReference>
<dbReference type="OrthoDB" id="9763310at2"/>
<comment type="catalytic activity">
    <reaction evidence="6">
        <text>Couples ATP hydrolysis with the unwinding of duplex DNA by translocating in the 3'-5' direction.</text>
        <dbReference type="EC" id="5.6.2.4"/>
    </reaction>
</comment>
<dbReference type="GO" id="GO:0006310">
    <property type="term" value="P:DNA recombination"/>
    <property type="evidence" value="ECO:0007669"/>
    <property type="project" value="TreeGrafter"/>
</dbReference>
<dbReference type="GO" id="GO:0043590">
    <property type="term" value="C:bacterial nucleoid"/>
    <property type="evidence" value="ECO:0007669"/>
    <property type="project" value="TreeGrafter"/>
</dbReference>
<gene>
    <name evidence="10" type="ORF">FJM65_12715</name>
</gene>
<protein>
    <recommendedName>
        <fullName evidence="7">DNA 3'-5' helicase</fullName>
        <ecNumber evidence="7">5.6.2.4</ecNumber>
    </recommendedName>
</protein>
<evidence type="ECO:0000313" key="11">
    <source>
        <dbReference type="Proteomes" id="UP000316727"/>
    </source>
</evidence>
<evidence type="ECO:0000256" key="4">
    <source>
        <dbReference type="ARBA" id="ARBA00023125"/>
    </source>
</evidence>
<comment type="similarity">
    <text evidence="1">Belongs to the helicase family. RecQ subfamily.</text>
</comment>
<dbReference type="SMART" id="SM00490">
    <property type="entry name" value="HELICc"/>
    <property type="match status" value="1"/>
</dbReference>
<dbReference type="EMBL" id="VFRQ01000006">
    <property type="protein sequence ID" value="TPE43612.1"/>
    <property type="molecule type" value="Genomic_DNA"/>
</dbReference>
<feature type="domain" description="Helicase C-terminal" evidence="9">
    <location>
        <begin position="551"/>
        <end position="730"/>
    </location>
</feature>
<keyword evidence="3" id="KW-0067">ATP-binding</keyword>
<dbReference type="PANTHER" id="PTHR13710">
    <property type="entry name" value="DNA HELICASE RECQ FAMILY MEMBER"/>
    <property type="match status" value="1"/>
</dbReference>
<dbReference type="GO" id="GO:0006281">
    <property type="term" value="P:DNA repair"/>
    <property type="evidence" value="ECO:0007669"/>
    <property type="project" value="TreeGrafter"/>
</dbReference>
<evidence type="ECO:0000256" key="2">
    <source>
        <dbReference type="ARBA" id="ARBA00022741"/>
    </source>
</evidence>
<dbReference type="InterPro" id="IPR011545">
    <property type="entry name" value="DEAD/DEAH_box_helicase_dom"/>
</dbReference>
<evidence type="ECO:0000256" key="3">
    <source>
        <dbReference type="ARBA" id="ARBA00022840"/>
    </source>
</evidence>
<keyword evidence="4" id="KW-0238">DNA-binding</keyword>
<sequence length="1206" mass="138728">MTVFRAGYYVDELNERLRQIAGDDVLSRFYTNSLFFTISNLPEYINYNEASPLLKVAWNLVTRGTPTRASISLSTSVLSAHLPEAFLGFSSDKAVTTAKFDDAFFEDLDEELVCQLLNHFNSCTIEDVVELGSKYLALYKVLYDFIVAAQVQTATLLSLLDVAYENVAKVQLNRLQAPLATAIIQDLNELFTALNSLASNNEVKIPILEISTDTDAIRISTDAKDRNCRAISSFITHDPDEDYYCRVLTDRRVNYAKLGKVIEQEVNDKYTQHFEYKTKKQEKALLYFLNNIFRKTKFRAGQEAIINRAIQGKDVIGLLPTGGGKSLTYQICAILHPGVTIVVDPINSLMKDQYDKLIENGITRTAFINSFNTKDERQKNIESLTESKFLILFVSPERFQIEVFRSSLYSCINNGVYYSYAVIDEAHCVSEWGHDFRHTYLKLAQNLKRFCKPKSGNLTLYGLTATASFDVLADVQRELEMEENAIVSLPAEAIDRKELNFEILKVDTPVSEGIEYWQREKALGVDKYSIIKRTIEQLPEKIKKHEKNYGYLNQVSYFFQPEDNTYRNAGVIFCPTKSNKLPNGVISLNDYLKKLTYLKTGTFFGSSDDDTIKDDRIESEAVLSYQNQDDFIRNKSNLMIATKAFGMGIDKPNIRYSIHYSFPNSVESFYQEAGRAGRDGYPSICSIVYHPADIQTNYDFYRNAFKGIEREKQIINELLEEVKYEDNFYVNVLNRQVQDKFPEVSSIKLYKDRYLYVNGAWKDDPTKRITIGNIDLERDLRSYPDAVKNFDAVKATEILNYAKGILRHEVSDGDYLEWLRTKSTDGIKTMLQNQHRENYILKIGFTNDTITKMKEVLVSVGYEDFEEVVIRAAYNFSSSEYDFISNLAYQYGKFTGFSRKLNLNADTVEYLQTNYHKIRNASDTQRAIYRMSIAGIIDDYVIDYVGRFIEVRFKAKTDQEYRNNFEKYLRRYRGNQTTKIWLSKVEEKEDATILEKVLYTLIEFIDIEISKKRKMSIDYMQGLCNIGFEQGDKAFRENIIYYFTSKYARVDYLPKDTDGGKIENAGIVKKYLDYISEPPDGLGGEIDNAKHLRGACANLRISMTEDNASIDLLTSYSLFALDTKESDTAVAIDRPLVNQAIELYRKGFKRLLQLEDWAICKELIKVFNNKVLDINPAIKPLISPLTNELLLNRTVFRLNQFLNKVS</sequence>
<evidence type="ECO:0000313" key="10">
    <source>
        <dbReference type="EMBL" id="TPE43612.1"/>
    </source>
</evidence>
<comment type="caution">
    <text evidence="10">The sequence shown here is derived from an EMBL/GenBank/DDBJ whole genome shotgun (WGS) entry which is preliminary data.</text>
</comment>
<dbReference type="SUPFAM" id="SSF52540">
    <property type="entry name" value="P-loop containing nucleoside triphosphate hydrolases"/>
    <property type="match status" value="2"/>
</dbReference>
<accession>A0A501W4A0</accession>
<dbReference type="CDD" id="cd17920">
    <property type="entry name" value="DEXHc_RecQ"/>
    <property type="match status" value="1"/>
</dbReference>
<dbReference type="PANTHER" id="PTHR13710:SF105">
    <property type="entry name" value="ATP-DEPENDENT DNA HELICASE Q1"/>
    <property type="match status" value="1"/>
</dbReference>
<name>A0A501W4A0_9BACT</name>
<dbReference type="PROSITE" id="PS51192">
    <property type="entry name" value="HELICASE_ATP_BIND_1"/>
    <property type="match status" value="1"/>
</dbReference>
<keyword evidence="10" id="KW-0347">Helicase</keyword>
<keyword evidence="2" id="KW-0547">Nucleotide-binding</keyword>
<dbReference type="GO" id="GO:0009378">
    <property type="term" value="F:four-way junction helicase activity"/>
    <property type="evidence" value="ECO:0007669"/>
    <property type="project" value="TreeGrafter"/>
</dbReference>
<evidence type="ECO:0000256" key="7">
    <source>
        <dbReference type="ARBA" id="ARBA00034808"/>
    </source>
</evidence>
<feature type="domain" description="Helicase ATP-binding" evidence="8">
    <location>
        <begin position="306"/>
        <end position="485"/>
    </location>
</feature>
<dbReference type="EC" id="5.6.2.4" evidence="7"/>
<dbReference type="GO" id="GO:0005737">
    <property type="term" value="C:cytoplasm"/>
    <property type="evidence" value="ECO:0007669"/>
    <property type="project" value="TreeGrafter"/>
</dbReference>
<dbReference type="Pfam" id="PF00270">
    <property type="entry name" value="DEAD"/>
    <property type="match status" value="1"/>
</dbReference>
<dbReference type="Pfam" id="PF00271">
    <property type="entry name" value="Helicase_C"/>
    <property type="match status" value="1"/>
</dbReference>
<evidence type="ECO:0000256" key="1">
    <source>
        <dbReference type="ARBA" id="ARBA00005446"/>
    </source>
</evidence>
<organism evidence="10 11">
    <name type="scientific">Pontibacter mangrovi</name>
    <dbReference type="NCBI Taxonomy" id="2589816"/>
    <lineage>
        <taxon>Bacteria</taxon>
        <taxon>Pseudomonadati</taxon>
        <taxon>Bacteroidota</taxon>
        <taxon>Cytophagia</taxon>
        <taxon>Cytophagales</taxon>
        <taxon>Hymenobacteraceae</taxon>
        <taxon>Pontibacter</taxon>
    </lineage>
</organism>
<reference evidence="10 11" key="1">
    <citation type="submission" date="2019-06" db="EMBL/GenBank/DDBJ databases">
        <title>A novel bacterium of genus Pontibacter, isolated from marine sediment.</title>
        <authorList>
            <person name="Huang H."/>
            <person name="Mo K."/>
            <person name="Hu Y."/>
        </authorList>
    </citation>
    <scope>NUCLEOTIDE SEQUENCE [LARGE SCALE GENOMIC DNA]</scope>
    <source>
        <strain evidence="10 11">HB172049</strain>
    </source>
</reference>
<dbReference type="PROSITE" id="PS51194">
    <property type="entry name" value="HELICASE_CTER"/>
    <property type="match status" value="1"/>
</dbReference>
<dbReference type="SMART" id="SM00487">
    <property type="entry name" value="DEXDc"/>
    <property type="match status" value="1"/>
</dbReference>
<proteinExistence type="inferred from homology"/>
<dbReference type="GO" id="GO:0005524">
    <property type="term" value="F:ATP binding"/>
    <property type="evidence" value="ECO:0007669"/>
    <property type="project" value="UniProtKB-KW"/>
</dbReference>
<evidence type="ECO:0000259" key="9">
    <source>
        <dbReference type="PROSITE" id="PS51194"/>
    </source>
</evidence>